<organism evidence="1 2">
    <name type="scientific">Bacteroides fragilis</name>
    <dbReference type="NCBI Taxonomy" id="817"/>
    <lineage>
        <taxon>Bacteria</taxon>
        <taxon>Pseudomonadati</taxon>
        <taxon>Bacteroidota</taxon>
        <taxon>Bacteroidia</taxon>
        <taxon>Bacteroidales</taxon>
        <taxon>Bacteroidaceae</taxon>
        <taxon>Bacteroides</taxon>
    </lineage>
</organism>
<protein>
    <submittedName>
        <fullName evidence="1">Uncharacterized protein</fullName>
    </submittedName>
</protein>
<accession>A0A396C1L9</accession>
<proteinExistence type="predicted"/>
<reference evidence="1 2" key="1">
    <citation type="submission" date="2018-08" db="EMBL/GenBank/DDBJ databases">
        <title>A genome reference for cultivated species of the human gut microbiota.</title>
        <authorList>
            <person name="Zou Y."/>
            <person name="Xue W."/>
            <person name="Luo G."/>
        </authorList>
    </citation>
    <scope>NUCLEOTIDE SEQUENCE [LARGE SCALE GENOMIC DNA]</scope>
    <source>
        <strain evidence="1 2">AM18-6</strain>
    </source>
</reference>
<evidence type="ECO:0000313" key="2">
    <source>
        <dbReference type="Proteomes" id="UP000266644"/>
    </source>
</evidence>
<sequence length="148" mass="16943">MKRLTSQIATSPNQAKYLITLGISPETADFRYESWNEFNDGSGKWSKPKLNIGFNPESSAFMGTCTNVIETPAWSLSQILHLLPKWVTNPTVDLILNIDFSFDISYRWRDNRDISNYVTFDKGDIFINACDALEWVIQQGFFNKGYLA</sequence>
<gene>
    <name evidence="1" type="ORF">DW228_06670</name>
</gene>
<comment type="caution">
    <text evidence="1">The sequence shown here is derived from an EMBL/GenBank/DDBJ whole genome shotgun (WGS) entry which is preliminary data.</text>
</comment>
<name>A0A396C1L9_BACFG</name>
<dbReference type="AlphaFoldDB" id="A0A396C1L9"/>
<dbReference type="Proteomes" id="UP000266644">
    <property type="component" value="Unassembled WGS sequence"/>
</dbReference>
<dbReference type="EMBL" id="QRJE01000008">
    <property type="protein sequence ID" value="RHH14478.1"/>
    <property type="molecule type" value="Genomic_DNA"/>
</dbReference>
<evidence type="ECO:0000313" key="1">
    <source>
        <dbReference type="EMBL" id="RHH14478.1"/>
    </source>
</evidence>
<dbReference type="RefSeq" id="WP_122330126.1">
    <property type="nucleotide sequence ID" value="NZ_JAQDYY010000001.1"/>
</dbReference>